<feature type="chain" id="PRO_5014636926" evidence="1">
    <location>
        <begin position="34"/>
        <end position="266"/>
    </location>
</feature>
<dbReference type="PANTHER" id="PTHR20997">
    <property type="entry name" value="EG:BACR42I17.2 PROTEIN-RELATED"/>
    <property type="match status" value="1"/>
</dbReference>
<dbReference type="PANTHER" id="PTHR20997:SF2">
    <property type="entry name" value="EG:BACR42I17.2 PROTEIN-RELATED"/>
    <property type="match status" value="1"/>
</dbReference>
<name>A0A2M4DRM1_ANODA</name>
<reference evidence="2" key="1">
    <citation type="submission" date="2018-01" db="EMBL/GenBank/DDBJ databases">
        <title>An insight into the sialome of Amazonian anophelines.</title>
        <authorList>
            <person name="Ribeiro J.M."/>
            <person name="Scarpassa V."/>
            <person name="Calvo E."/>
        </authorList>
    </citation>
    <scope>NUCLEOTIDE SEQUENCE</scope>
</reference>
<proteinExistence type="predicted"/>
<evidence type="ECO:0000256" key="1">
    <source>
        <dbReference type="SAM" id="SignalP"/>
    </source>
</evidence>
<protein>
    <submittedName>
        <fullName evidence="2">Putative secreted protein</fullName>
    </submittedName>
</protein>
<sequence>MVDDYVVRMSKLSVSLLFIGLALLAVWTGPGDGSPLSRESSESNETDNVGKMLQEIRAQCIKNTGSDADFPKFMASVEQTTMCLADFDTEKLKIDFNELTNATRATFFPKYCHKIQSFGSCINISLIYMQPCHKPSTIHIAKALIESIPEASNLACKNDGEIIFQLKDEERKECIMQKEDEISASFNTFKTDMNGIIDFAELKQDQCGPLTNFRECLKDILDHCDLSDIVSIYDIPLNTILPLTPCANYTQTPKVHLLDNNSVGED</sequence>
<accession>A0A2M4DRM1</accession>
<dbReference type="VEuPathDB" id="VectorBase:ADAC000519"/>
<dbReference type="Pfam" id="PF07165">
    <property type="entry name" value="DUF1397"/>
    <property type="match status" value="1"/>
</dbReference>
<evidence type="ECO:0000313" key="2">
    <source>
        <dbReference type="EMBL" id="MBW79788.1"/>
    </source>
</evidence>
<dbReference type="EMBL" id="GGFL01015610">
    <property type="protein sequence ID" value="MBW79788.1"/>
    <property type="molecule type" value="Transcribed_RNA"/>
</dbReference>
<dbReference type="VEuPathDB" id="VectorBase:ADAR2_009662"/>
<organism evidence="2">
    <name type="scientific">Anopheles darlingi</name>
    <name type="common">Mosquito</name>
    <dbReference type="NCBI Taxonomy" id="43151"/>
    <lineage>
        <taxon>Eukaryota</taxon>
        <taxon>Metazoa</taxon>
        <taxon>Ecdysozoa</taxon>
        <taxon>Arthropoda</taxon>
        <taxon>Hexapoda</taxon>
        <taxon>Insecta</taxon>
        <taxon>Pterygota</taxon>
        <taxon>Neoptera</taxon>
        <taxon>Endopterygota</taxon>
        <taxon>Diptera</taxon>
        <taxon>Nematocera</taxon>
        <taxon>Culicoidea</taxon>
        <taxon>Culicidae</taxon>
        <taxon>Anophelinae</taxon>
        <taxon>Anopheles</taxon>
    </lineage>
</organism>
<dbReference type="AlphaFoldDB" id="A0A2M4DRM1"/>
<feature type="signal peptide" evidence="1">
    <location>
        <begin position="1"/>
        <end position="33"/>
    </location>
</feature>
<dbReference type="InterPro" id="IPR009832">
    <property type="entry name" value="DUF1397"/>
</dbReference>
<keyword evidence="1" id="KW-0732">Signal</keyword>